<evidence type="ECO:0000313" key="1">
    <source>
        <dbReference type="EMBL" id="TPV32372.1"/>
    </source>
</evidence>
<dbReference type="AlphaFoldDB" id="A0A506PGZ5"/>
<gene>
    <name evidence="1" type="primary">pxpA</name>
    <name evidence="1" type="ORF">FJ651_12470</name>
</gene>
<organism evidence="1 2">
    <name type="scientific">Paucihalobacter ruber</name>
    <dbReference type="NCBI Taxonomy" id="2567861"/>
    <lineage>
        <taxon>Bacteria</taxon>
        <taxon>Pseudomonadati</taxon>
        <taxon>Bacteroidota</taxon>
        <taxon>Flavobacteriia</taxon>
        <taxon>Flavobacteriales</taxon>
        <taxon>Flavobacteriaceae</taxon>
        <taxon>Paucihalobacter</taxon>
    </lineage>
</organism>
<dbReference type="PANTHER" id="PTHR30292:SF0">
    <property type="entry name" value="5-OXOPROLINASE SUBUNIT A"/>
    <property type="match status" value="1"/>
</dbReference>
<dbReference type="RefSeq" id="WP_140990867.1">
    <property type="nucleotide sequence ID" value="NZ_VHIQ01000006.1"/>
</dbReference>
<sequence length="250" mass="27831">MDLKQYQIDLNADVGEGINNEAFMMPYISSCNIACGGHAGNEVTMLKVLKLAKDYDVKVGAHPAFPDKENFGRVKIEMPREELFKSLKLQVYTLIELSAKAGCRVTHLKPHGALYNLAVNEYNYAEIIIDVILDINPDLKLYAPHKSVVAQLAKKSGVGVIFEGFADRSYNNDLTLVDRSQPNAIIITPEKICKRVLKMITEHEVETISGLLKPITVNTICVHGDTNNAIEILRQLHEFLISKNIKIGTV</sequence>
<dbReference type="GO" id="GO:0017168">
    <property type="term" value="F:5-oxoprolinase (ATP-hydrolyzing) activity"/>
    <property type="evidence" value="ECO:0007669"/>
    <property type="project" value="UniProtKB-EC"/>
</dbReference>
<dbReference type="PANTHER" id="PTHR30292">
    <property type="entry name" value="UNCHARACTERIZED PROTEIN YBGL-RELATED"/>
    <property type="match status" value="1"/>
</dbReference>
<dbReference type="NCBIfam" id="NF003814">
    <property type="entry name" value="PRK05406.1-3"/>
    <property type="match status" value="1"/>
</dbReference>
<dbReference type="OrthoDB" id="9773478at2"/>
<dbReference type="GO" id="GO:0005975">
    <property type="term" value="P:carbohydrate metabolic process"/>
    <property type="evidence" value="ECO:0007669"/>
    <property type="project" value="InterPro"/>
</dbReference>
<dbReference type="EMBL" id="VHIQ01000006">
    <property type="protein sequence ID" value="TPV32372.1"/>
    <property type="molecule type" value="Genomic_DNA"/>
</dbReference>
<keyword evidence="1" id="KW-0378">Hydrolase</keyword>
<comment type="caution">
    <text evidence="1">The sequence shown here is derived from an EMBL/GenBank/DDBJ whole genome shotgun (WGS) entry which is preliminary data.</text>
</comment>
<dbReference type="Pfam" id="PF03746">
    <property type="entry name" value="LamB_YcsF"/>
    <property type="match status" value="1"/>
</dbReference>
<proteinExistence type="predicted"/>
<keyword evidence="2" id="KW-1185">Reference proteome</keyword>
<dbReference type="EC" id="3.5.2.9" evidence="1"/>
<dbReference type="InterPro" id="IPR011330">
    <property type="entry name" value="Glyco_hydro/deAcase_b/a-brl"/>
</dbReference>
<evidence type="ECO:0000313" key="2">
    <source>
        <dbReference type="Proteomes" id="UP000317332"/>
    </source>
</evidence>
<protein>
    <submittedName>
        <fullName evidence="1">5-oxoprolinase subunit PxpA</fullName>
        <ecNumber evidence="1">3.5.2.9</ecNumber>
    </submittedName>
</protein>
<dbReference type="SUPFAM" id="SSF88713">
    <property type="entry name" value="Glycoside hydrolase/deacetylase"/>
    <property type="match status" value="1"/>
</dbReference>
<dbReference type="InterPro" id="IPR005501">
    <property type="entry name" value="LamB/YcsF/PxpA-like"/>
</dbReference>
<dbReference type="CDD" id="cd10801">
    <property type="entry name" value="LamB_YcsF_like_1"/>
    <property type="match status" value="1"/>
</dbReference>
<dbReference type="Gene3D" id="3.20.20.370">
    <property type="entry name" value="Glycoside hydrolase/deacetylase"/>
    <property type="match status" value="1"/>
</dbReference>
<name>A0A506PGZ5_9FLAO</name>
<dbReference type="NCBIfam" id="NF003816">
    <property type="entry name" value="PRK05406.1-5"/>
    <property type="match status" value="1"/>
</dbReference>
<dbReference type="Proteomes" id="UP000317332">
    <property type="component" value="Unassembled WGS sequence"/>
</dbReference>
<reference evidence="1 2" key="1">
    <citation type="submission" date="2019-06" db="EMBL/GenBank/DDBJ databases">
        <title>Flavobacteriaceae Paucihalobacterium erythroidium CWB-1, complete genome.</title>
        <authorList>
            <person name="Wu S."/>
        </authorList>
    </citation>
    <scope>NUCLEOTIDE SEQUENCE [LARGE SCALE GENOMIC DNA]</scope>
    <source>
        <strain evidence="1 2">CWB-1</strain>
    </source>
</reference>
<accession>A0A506PGZ5</accession>